<gene>
    <name evidence="2" type="ORF">LX83_006036</name>
</gene>
<protein>
    <submittedName>
        <fullName evidence="2">Uncharacterized protein</fullName>
    </submittedName>
</protein>
<evidence type="ECO:0000256" key="1">
    <source>
        <dbReference type="SAM" id="MobiDB-lite"/>
    </source>
</evidence>
<reference evidence="2" key="1">
    <citation type="submission" date="2022-06" db="EMBL/GenBank/DDBJ databases">
        <title>Genomic Encyclopedia of Archaeal and Bacterial Type Strains, Phase II (KMG-II): from individual species to whole genera.</title>
        <authorList>
            <person name="Goeker M."/>
        </authorList>
    </citation>
    <scope>NUCLEOTIDE SEQUENCE</scope>
    <source>
        <strain evidence="2">DSM 43935</strain>
    </source>
</reference>
<comment type="caution">
    <text evidence="2">The sequence shown here is derived from an EMBL/GenBank/DDBJ whole genome shotgun (WGS) entry which is preliminary data.</text>
</comment>
<proteinExistence type="predicted"/>
<dbReference type="AlphaFoldDB" id="A0AAE3GKI9"/>
<evidence type="ECO:0000313" key="2">
    <source>
        <dbReference type="EMBL" id="MCP2169152.1"/>
    </source>
</evidence>
<dbReference type="EMBL" id="JAMTCK010000017">
    <property type="protein sequence ID" value="MCP2169152.1"/>
    <property type="molecule type" value="Genomic_DNA"/>
</dbReference>
<sequence length="304" mass="34139">MTTKNQLQAVFFSRQSLREIRSTRAWIPKWIQWPNRDWRPHKSSGDLIHIEFDTQPLLLKESMEYHSDMLAGTSDRVIDVLIDTTRIAGRGKSEHIVPADHGPAVAHLDPPVPLQLGTNERGGNHIAGETALATGLQTPTPPDRFASRRPRHHRQASGLTERRRLEPQPEVTEITIGVLAPPAYGHRGVDRLRSDPATVVDNVKRGQAFVDLNETDKDPRRARVDRVVDQVSEGCRQRVVTTEAVHRPRIGRQFDTALGRYGPAPLDHESPLLPSVRRPAGLWAPLYPIYPTMVYLLPGVTKTL</sequence>
<accession>A0AAE3GKI9</accession>
<name>A0AAE3GKI9_9PSEU</name>
<organism evidence="2 3">
    <name type="scientific">Goodfellowiella coeruleoviolacea</name>
    <dbReference type="NCBI Taxonomy" id="334858"/>
    <lineage>
        <taxon>Bacteria</taxon>
        <taxon>Bacillati</taxon>
        <taxon>Actinomycetota</taxon>
        <taxon>Actinomycetes</taxon>
        <taxon>Pseudonocardiales</taxon>
        <taxon>Pseudonocardiaceae</taxon>
        <taxon>Goodfellowiella</taxon>
    </lineage>
</organism>
<dbReference type="Proteomes" id="UP001206128">
    <property type="component" value="Unassembled WGS sequence"/>
</dbReference>
<keyword evidence="3" id="KW-1185">Reference proteome</keyword>
<feature type="region of interest" description="Disordered" evidence="1">
    <location>
        <begin position="134"/>
        <end position="163"/>
    </location>
</feature>
<evidence type="ECO:0000313" key="3">
    <source>
        <dbReference type="Proteomes" id="UP001206128"/>
    </source>
</evidence>